<reference evidence="2 3" key="1">
    <citation type="journal article" date="2016" name="Nat. Commun.">
        <title>Thousands of microbial genomes shed light on interconnected biogeochemical processes in an aquifer system.</title>
        <authorList>
            <person name="Anantharaman K."/>
            <person name="Brown C.T."/>
            <person name="Hug L.A."/>
            <person name="Sharon I."/>
            <person name="Castelle C.J."/>
            <person name="Probst A.J."/>
            <person name="Thomas B.C."/>
            <person name="Singh A."/>
            <person name="Wilkins M.J."/>
            <person name="Karaoz U."/>
            <person name="Brodie E.L."/>
            <person name="Williams K.H."/>
            <person name="Hubbard S.S."/>
            <person name="Banfield J.F."/>
        </authorList>
    </citation>
    <scope>NUCLEOTIDE SEQUENCE [LARGE SCALE GENOMIC DNA]</scope>
</reference>
<dbReference type="AlphaFoldDB" id="A0A1G2K5K8"/>
<accession>A0A1G2K5K8</accession>
<dbReference type="Gene3D" id="3.40.50.150">
    <property type="entry name" value="Vaccinia Virus protein VP39"/>
    <property type="match status" value="1"/>
</dbReference>
<dbReference type="Pfam" id="PF08241">
    <property type="entry name" value="Methyltransf_11"/>
    <property type="match status" value="1"/>
</dbReference>
<dbReference type="CDD" id="cd02440">
    <property type="entry name" value="AdoMet_MTases"/>
    <property type="match status" value="1"/>
</dbReference>
<feature type="domain" description="Methyltransferase type 11" evidence="1">
    <location>
        <begin position="46"/>
        <end position="139"/>
    </location>
</feature>
<dbReference type="PANTHER" id="PTHR43591">
    <property type="entry name" value="METHYLTRANSFERASE"/>
    <property type="match status" value="1"/>
</dbReference>
<evidence type="ECO:0000259" key="1">
    <source>
        <dbReference type="Pfam" id="PF08241"/>
    </source>
</evidence>
<protein>
    <recommendedName>
        <fullName evidence="1">Methyltransferase type 11 domain-containing protein</fullName>
    </recommendedName>
</protein>
<dbReference type="SUPFAM" id="SSF53335">
    <property type="entry name" value="S-adenosyl-L-methionine-dependent methyltransferases"/>
    <property type="match status" value="1"/>
</dbReference>
<evidence type="ECO:0000313" key="2">
    <source>
        <dbReference type="EMBL" id="OGZ94729.1"/>
    </source>
</evidence>
<dbReference type="Proteomes" id="UP000177152">
    <property type="component" value="Unassembled WGS sequence"/>
</dbReference>
<organism evidence="2 3">
    <name type="scientific">Candidatus Sungbacteria bacterium RIFCSPHIGHO2_01_FULL_47_32</name>
    <dbReference type="NCBI Taxonomy" id="1802264"/>
    <lineage>
        <taxon>Bacteria</taxon>
        <taxon>Candidatus Sungiibacteriota</taxon>
    </lineage>
</organism>
<proteinExistence type="predicted"/>
<evidence type="ECO:0000313" key="3">
    <source>
        <dbReference type="Proteomes" id="UP000177152"/>
    </source>
</evidence>
<dbReference type="EMBL" id="MHQC01000030">
    <property type="protein sequence ID" value="OGZ94729.1"/>
    <property type="molecule type" value="Genomic_DNA"/>
</dbReference>
<dbReference type="InterPro" id="IPR029063">
    <property type="entry name" value="SAM-dependent_MTases_sf"/>
</dbReference>
<sequence length="251" mass="28735">MVINTSWNNVADWYDEMLEGKETYQSRVILPNILRVLELKKGECLLDLACGQGFFSREFEKAGAKVSGADISPRLILCAKENSPKGIDFRVGSADKLDFFESDFFDKVVIILALQNIENISGAISECRRVLKAKGKVYIVLNHPAFRIPKQSEWGWDNEKKVQYRRVDKYMSESRARIDMRPGAKEKETTHAFHRPLQAYFKILGKNGFSITRLEEWISHKESEPGIRKEAEDTARKEIPLFLFLEAEAGA</sequence>
<dbReference type="InterPro" id="IPR013216">
    <property type="entry name" value="Methyltransf_11"/>
</dbReference>
<gene>
    <name evidence="2" type="ORF">A2633_03660</name>
</gene>
<comment type="caution">
    <text evidence="2">The sequence shown here is derived from an EMBL/GenBank/DDBJ whole genome shotgun (WGS) entry which is preliminary data.</text>
</comment>
<dbReference type="GO" id="GO:0008757">
    <property type="term" value="F:S-adenosylmethionine-dependent methyltransferase activity"/>
    <property type="evidence" value="ECO:0007669"/>
    <property type="project" value="InterPro"/>
</dbReference>
<name>A0A1G2K5K8_9BACT</name>